<feature type="transmembrane region" description="Helical" evidence="1">
    <location>
        <begin position="116"/>
        <end position="134"/>
    </location>
</feature>
<dbReference type="Proteomes" id="UP000286947">
    <property type="component" value="Unassembled WGS sequence"/>
</dbReference>
<keyword evidence="1" id="KW-1133">Transmembrane helix</keyword>
<dbReference type="EMBL" id="PQSP01000004">
    <property type="protein sequence ID" value="RUS66624.1"/>
    <property type="molecule type" value="Genomic_DNA"/>
</dbReference>
<dbReference type="AlphaFoldDB" id="A0A433SDA9"/>
<keyword evidence="1" id="KW-0812">Transmembrane</keyword>
<accession>A0A433SDA9</accession>
<reference evidence="2 3" key="1">
    <citation type="submission" date="2018-01" db="EMBL/GenBank/DDBJ databases">
        <title>Saezia sanguinis gen. nov., sp. nov., in the order Burkholderiales isolated from human blood.</title>
        <authorList>
            <person name="Medina-Pascual M.J."/>
            <person name="Valdezate S."/>
            <person name="Monzon S."/>
            <person name="Cuesta I."/>
            <person name="Carrasco G."/>
            <person name="Villalon P."/>
            <person name="Saez-Nieto J.A."/>
        </authorList>
    </citation>
    <scope>NUCLEOTIDE SEQUENCE [LARGE SCALE GENOMIC DNA]</scope>
    <source>
        <strain evidence="2 3">CNM695-12</strain>
    </source>
</reference>
<proteinExistence type="predicted"/>
<protein>
    <recommendedName>
        <fullName evidence="4">Yip1 domain-containing protein</fullName>
    </recommendedName>
</protein>
<name>A0A433SDA9_9BURK</name>
<keyword evidence="3" id="KW-1185">Reference proteome</keyword>
<feature type="transmembrane region" description="Helical" evidence="1">
    <location>
        <begin position="69"/>
        <end position="96"/>
    </location>
</feature>
<organism evidence="2 3">
    <name type="scientific">Saezia sanguinis</name>
    <dbReference type="NCBI Taxonomy" id="1965230"/>
    <lineage>
        <taxon>Bacteria</taxon>
        <taxon>Pseudomonadati</taxon>
        <taxon>Pseudomonadota</taxon>
        <taxon>Betaproteobacteria</taxon>
        <taxon>Burkholderiales</taxon>
        <taxon>Saeziaceae</taxon>
        <taxon>Saezia</taxon>
    </lineage>
</organism>
<feature type="transmembrane region" description="Helical" evidence="1">
    <location>
        <begin position="41"/>
        <end position="62"/>
    </location>
</feature>
<evidence type="ECO:0000313" key="3">
    <source>
        <dbReference type="Proteomes" id="UP000286947"/>
    </source>
</evidence>
<sequence length="135" mass="14603">MFDDYLLNYKPDHQEESTQQEDAQACMEIEAHTETVDPHPVISGLISLVLLAYVAASVLLAVKLSTVMGYLAILFGGSGMLFGLLPIIIIVFSAIGIARCTWSAYSKTDGSLGQKLGFALFAFTLLNVVPAMLLF</sequence>
<keyword evidence="1" id="KW-0472">Membrane</keyword>
<evidence type="ECO:0000256" key="1">
    <source>
        <dbReference type="SAM" id="Phobius"/>
    </source>
</evidence>
<gene>
    <name evidence="2" type="ORF">CUZ56_01904</name>
</gene>
<evidence type="ECO:0008006" key="4">
    <source>
        <dbReference type="Google" id="ProtNLM"/>
    </source>
</evidence>
<dbReference type="RefSeq" id="WP_126980101.1">
    <property type="nucleotide sequence ID" value="NZ_PQSP01000004.1"/>
</dbReference>
<evidence type="ECO:0000313" key="2">
    <source>
        <dbReference type="EMBL" id="RUS66624.1"/>
    </source>
</evidence>
<comment type="caution">
    <text evidence="2">The sequence shown here is derived from an EMBL/GenBank/DDBJ whole genome shotgun (WGS) entry which is preliminary data.</text>
</comment>